<dbReference type="InterPro" id="IPR009836">
    <property type="entry name" value="GRDP-like"/>
</dbReference>
<evidence type="ECO:0000313" key="2">
    <source>
        <dbReference type="EMBL" id="PVD24678.1"/>
    </source>
</evidence>
<dbReference type="STRING" id="400727.A0A2T7NU12"/>
<dbReference type="PANTHER" id="PTHR34365">
    <property type="entry name" value="ENOLASE (DUF1399)"/>
    <property type="match status" value="1"/>
</dbReference>
<dbReference type="Pfam" id="PF07173">
    <property type="entry name" value="GRDP-like"/>
    <property type="match status" value="1"/>
</dbReference>
<sequence>MAVPWNFTLNVNLQEGAEQQLELLQEVASHPMLEDEKVLRQALYRYENYWLPLAAKHPAETLAAPLDVEWIWHCHMLSPLNYQHDCSQLAGRIISHKLYSAVERRKHQQKARSLWQVEYPQEPYHLDLETAFCGTQEDAYTRLSCDILGAAFRQKVFYYQVSLPHYRDAQFLSAAELRYKRFLFLKQQNPDMAIVPCYDIDLMWHTHQLHPLAYKIDTETILGWTLIHDDTVIDRSPGFKLSKVDGNTVDLWQSTFEHNFAVCGAMYRGEPPSGKLHALTPQQNFMASTKTATFTIEKVEIQGLPTLEGKLVLKIYAGCNERVGKCIATFRGEPPWQSKELPEASFETDAVNFLKIRAIDQAGVLGCFGSQEVVGERDVDLRPTLDSLTHETSVEHAVTLSQGHKILTVQITTHFCWPQRGHVHLFLRPAAFSQAITPENPQTLWGPVPLRELPLGADKFCQVATHSLVNHSESVVMTCRVVHSQPLLQSAVQVFYQEKMAAVAHLVGLEQLPLPTQVSDPRRMPYLNPKAGERAVLIKNHIGDWALVIGRWTTYRKTASRIGSEGKLAYFCRRGRDNHPGQLMVRVRPMADYGWRELTLSYQDQQWSFQLGDLHADLKNGFIHISDPDCQDVAEKVALAFSVSLLHVLCAPRPAGWKRGLPLRPTASKRGTRTGRLIPSEDMPFVVAAGMLQDTPTNGYIRRTFGNALGAAVEGEILLGLTATENQLCRPEDGIGGLWAHPSTGCNENHGETSNELTVPDGSPHGNGTSPDRSKEDNTSYKSADGRENETGEDTAGKDKSEVG</sequence>
<feature type="compositionally biased region" description="Basic and acidic residues" evidence="1">
    <location>
        <begin position="772"/>
        <end position="804"/>
    </location>
</feature>
<dbReference type="OrthoDB" id="2684236at2759"/>
<dbReference type="AlphaFoldDB" id="A0A2T7NU12"/>
<comment type="caution">
    <text evidence="2">The sequence shown here is derived from an EMBL/GenBank/DDBJ whole genome shotgun (WGS) entry which is preliminary data.</text>
</comment>
<proteinExistence type="predicted"/>
<evidence type="ECO:0000256" key="1">
    <source>
        <dbReference type="SAM" id="MobiDB-lite"/>
    </source>
</evidence>
<gene>
    <name evidence="2" type="ORF">C0Q70_15163</name>
</gene>
<reference evidence="2 3" key="1">
    <citation type="submission" date="2018-04" db="EMBL/GenBank/DDBJ databases">
        <title>The genome of golden apple snail Pomacea canaliculata provides insight into stress tolerance and invasive adaptation.</title>
        <authorList>
            <person name="Liu C."/>
            <person name="Liu B."/>
            <person name="Ren Y."/>
            <person name="Zhang Y."/>
            <person name="Wang H."/>
            <person name="Li S."/>
            <person name="Jiang F."/>
            <person name="Yin L."/>
            <person name="Zhang G."/>
            <person name="Qian W."/>
            <person name="Fan W."/>
        </authorList>
    </citation>
    <scope>NUCLEOTIDE SEQUENCE [LARGE SCALE GENOMIC DNA]</scope>
    <source>
        <strain evidence="2">SZHN2017</strain>
        <tissue evidence="2">Muscle</tissue>
    </source>
</reference>
<dbReference type="EMBL" id="PZQS01000009">
    <property type="protein sequence ID" value="PVD24678.1"/>
    <property type="molecule type" value="Genomic_DNA"/>
</dbReference>
<evidence type="ECO:0000313" key="3">
    <source>
        <dbReference type="Proteomes" id="UP000245119"/>
    </source>
</evidence>
<dbReference type="Proteomes" id="UP000245119">
    <property type="component" value="Linkage Group LG9"/>
</dbReference>
<organism evidence="2 3">
    <name type="scientific">Pomacea canaliculata</name>
    <name type="common">Golden apple snail</name>
    <dbReference type="NCBI Taxonomy" id="400727"/>
    <lineage>
        <taxon>Eukaryota</taxon>
        <taxon>Metazoa</taxon>
        <taxon>Spiralia</taxon>
        <taxon>Lophotrochozoa</taxon>
        <taxon>Mollusca</taxon>
        <taxon>Gastropoda</taxon>
        <taxon>Caenogastropoda</taxon>
        <taxon>Architaenioglossa</taxon>
        <taxon>Ampullarioidea</taxon>
        <taxon>Ampullariidae</taxon>
        <taxon>Pomacea</taxon>
    </lineage>
</organism>
<keyword evidence="3" id="KW-1185">Reference proteome</keyword>
<protein>
    <submittedName>
        <fullName evidence="2">Uncharacterized protein</fullName>
    </submittedName>
</protein>
<name>A0A2T7NU12_POMCA</name>
<feature type="compositionally biased region" description="Polar residues" evidence="1">
    <location>
        <begin position="746"/>
        <end position="757"/>
    </location>
</feature>
<accession>A0A2T7NU12</accession>
<dbReference type="PANTHER" id="PTHR34365:SF7">
    <property type="entry name" value="GLYCINE-RICH DOMAIN-CONTAINING PROTEIN 1"/>
    <property type="match status" value="1"/>
</dbReference>
<feature type="region of interest" description="Disordered" evidence="1">
    <location>
        <begin position="746"/>
        <end position="804"/>
    </location>
</feature>